<dbReference type="SUPFAM" id="SSF57903">
    <property type="entry name" value="FYVE/PHD zinc finger"/>
    <property type="match status" value="1"/>
</dbReference>
<feature type="compositionally biased region" description="Basic and acidic residues" evidence="10">
    <location>
        <begin position="184"/>
        <end position="194"/>
    </location>
</feature>
<keyword evidence="4" id="KW-0547">Nucleotide-binding</keyword>
<dbReference type="Pfam" id="PF15446">
    <property type="entry name" value="zf-PHD-like"/>
    <property type="match status" value="1"/>
</dbReference>
<dbReference type="PROSITE" id="PS51194">
    <property type="entry name" value="HELICASE_CTER"/>
    <property type="match status" value="1"/>
</dbReference>
<keyword evidence="8" id="KW-0067">ATP-binding</keyword>
<keyword evidence="6" id="KW-0378">Hydrolase</keyword>
<dbReference type="InterPro" id="IPR027417">
    <property type="entry name" value="P-loop_NTPase"/>
</dbReference>
<dbReference type="GO" id="GO:0140658">
    <property type="term" value="F:ATP-dependent chromatin remodeler activity"/>
    <property type="evidence" value="ECO:0007669"/>
    <property type="project" value="TreeGrafter"/>
</dbReference>
<evidence type="ECO:0000259" key="11">
    <source>
        <dbReference type="PROSITE" id="PS51192"/>
    </source>
</evidence>
<feature type="region of interest" description="Disordered" evidence="10">
    <location>
        <begin position="151"/>
        <end position="274"/>
    </location>
</feature>
<evidence type="ECO:0000256" key="1">
    <source>
        <dbReference type="ARBA" id="ARBA00004123"/>
    </source>
</evidence>
<evidence type="ECO:0000259" key="12">
    <source>
        <dbReference type="PROSITE" id="PS51194"/>
    </source>
</evidence>
<keyword evidence="3" id="KW-0479">Metal-binding</keyword>
<evidence type="ECO:0000256" key="8">
    <source>
        <dbReference type="ARBA" id="ARBA00022840"/>
    </source>
</evidence>
<dbReference type="Pfam" id="PF00176">
    <property type="entry name" value="SNF2-rel_dom"/>
    <property type="match status" value="1"/>
</dbReference>
<dbReference type="InterPro" id="IPR001965">
    <property type="entry name" value="Znf_PHD"/>
</dbReference>
<keyword evidence="7" id="KW-0862">Zinc</keyword>
<dbReference type="SMART" id="SM00487">
    <property type="entry name" value="DEXDc"/>
    <property type="match status" value="1"/>
</dbReference>
<feature type="region of interest" description="Disordered" evidence="10">
    <location>
        <begin position="1166"/>
        <end position="1189"/>
    </location>
</feature>
<feature type="compositionally biased region" description="Low complexity" evidence="10">
    <location>
        <begin position="1445"/>
        <end position="1474"/>
    </location>
</feature>
<feature type="compositionally biased region" description="Polar residues" evidence="10">
    <location>
        <begin position="1583"/>
        <end position="1592"/>
    </location>
</feature>
<comment type="subcellular location">
    <subcellularLocation>
        <location evidence="1">Nucleus</location>
    </subcellularLocation>
</comment>
<dbReference type="Pfam" id="PF23615">
    <property type="entry name" value="Chromo_MIT1"/>
    <property type="match status" value="1"/>
</dbReference>
<evidence type="ECO:0000256" key="3">
    <source>
        <dbReference type="ARBA" id="ARBA00022723"/>
    </source>
</evidence>
<dbReference type="GO" id="GO:0005634">
    <property type="term" value="C:nucleus"/>
    <property type="evidence" value="ECO:0007669"/>
    <property type="project" value="UniProtKB-SubCell"/>
</dbReference>
<comment type="subunit">
    <text evidence="2">Component of the NuA4 histone acetyltransferase complex.</text>
</comment>
<proteinExistence type="predicted"/>
<name>A0AAD6HQS9_9EURO</name>
<dbReference type="PROSITE" id="PS51192">
    <property type="entry name" value="HELICASE_ATP_BIND_1"/>
    <property type="match status" value="1"/>
</dbReference>
<evidence type="ECO:0000313" key="13">
    <source>
        <dbReference type="EMBL" id="KAJ5732580.1"/>
    </source>
</evidence>
<dbReference type="SMART" id="SM00490">
    <property type="entry name" value="HELICc"/>
    <property type="match status" value="1"/>
</dbReference>
<evidence type="ECO:0000256" key="2">
    <source>
        <dbReference type="ARBA" id="ARBA00011353"/>
    </source>
</evidence>
<keyword evidence="9" id="KW-0539">Nucleus</keyword>
<feature type="compositionally biased region" description="Basic and acidic residues" evidence="10">
    <location>
        <begin position="1166"/>
        <end position="1178"/>
    </location>
</feature>
<dbReference type="InterPro" id="IPR038718">
    <property type="entry name" value="SNF2-like_sf"/>
</dbReference>
<feature type="compositionally biased region" description="Polar residues" evidence="10">
    <location>
        <begin position="1543"/>
        <end position="1559"/>
    </location>
</feature>
<dbReference type="Pfam" id="PF23614">
    <property type="entry name" value="DUF7141"/>
    <property type="match status" value="1"/>
</dbReference>
<feature type="domain" description="Helicase ATP-binding" evidence="11">
    <location>
        <begin position="671"/>
        <end position="842"/>
    </location>
</feature>
<keyword evidence="5" id="KW-0863">Zinc-finger</keyword>
<gene>
    <name evidence="13" type="ORF">N7493_004061</name>
</gene>
<reference evidence="13" key="1">
    <citation type="journal article" date="2023" name="IMA Fungus">
        <title>Comparative genomic study of the Penicillium genus elucidates a diverse pangenome and 15 lateral gene transfer events.</title>
        <authorList>
            <person name="Petersen C."/>
            <person name="Sorensen T."/>
            <person name="Nielsen M.R."/>
            <person name="Sondergaard T.E."/>
            <person name="Sorensen J.L."/>
            <person name="Fitzpatrick D.A."/>
            <person name="Frisvad J.C."/>
            <person name="Nielsen K.L."/>
        </authorList>
    </citation>
    <scope>NUCLEOTIDE SEQUENCE</scope>
    <source>
        <strain evidence="13">IBT 17514</strain>
    </source>
</reference>
<dbReference type="InterPro" id="IPR055565">
    <property type="entry name" value="DUF7141"/>
</dbReference>
<feature type="region of interest" description="Disordered" evidence="10">
    <location>
        <begin position="26"/>
        <end position="57"/>
    </location>
</feature>
<dbReference type="Gene3D" id="3.40.50.300">
    <property type="entry name" value="P-loop containing nucleotide triphosphate hydrolases"/>
    <property type="match status" value="1"/>
</dbReference>
<organism evidence="13 14">
    <name type="scientific">Penicillium malachiteum</name>
    <dbReference type="NCBI Taxonomy" id="1324776"/>
    <lineage>
        <taxon>Eukaryota</taxon>
        <taxon>Fungi</taxon>
        <taxon>Dikarya</taxon>
        <taxon>Ascomycota</taxon>
        <taxon>Pezizomycotina</taxon>
        <taxon>Eurotiomycetes</taxon>
        <taxon>Eurotiomycetidae</taxon>
        <taxon>Eurotiales</taxon>
        <taxon>Aspergillaceae</taxon>
        <taxon>Penicillium</taxon>
    </lineage>
</organism>
<dbReference type="PANTHER" id="PTHR45623">
    <property type="entry name" value="CHROMODOMAIN-HELICASE-DNA-BINDING PROTEIN 3-RELATED-RELATED"/>
    <property type="match status" value="1"/>
</dbReference>
<dbReference type="GO" id="GO:0000785">
    <property type="term" value="C:chromatin"/>
    <property type="evidence" value="ECO:0007669"/>
    <property type="project" value="TreeGrafter"/>
</dbReference>
<feature type="compositionally biased region" description="Acidic residues" evidence="10">
    <location>
        <begin position="1305"/>
        <end position="1318"/>
    </location>
</feature>
<dbReference type="CDD" id="cd17919">
    <property type="entry name" value="DEXHc_Snf"/>
    <property type="match status" value="1"/>
</dbReference>
<evidence type="ECO:0000313" key="14">
    <source>
        <dbReference type="Proteomes" id="UP001215712"/>
    </source>
</evidence>
<dbReference type="InterPro" id="IPR000330">
    <property type="entry name" value="SNF2_N"/>
</dbReference>
<dbReference type="GO" id="GO:0016887">
    <property type="term" value="F:ATP hydrolysis activity"/>
    <property type="evidence" value="ECO:0007669"/>
    <property type="project" value="TreeGrafter"/>
</dbReference>
<evidence type="ECO:0000256" key="4">
    <source>
        <dbReference type="ARBA" id="ARBA00022741"/>
    </source>
</evidence>
<evidence type="ECO:0000256" key="7">
    <source>
        <dbReference type="ARBA" id="ARBA00022833"/>
    </source>
</evidence>
<evidence type="ECO:0000256" key="5">
    <source>
        <dbReference type="ARBA" id="ARBA00022771"/>
    </source>
</evidence>
<dbReference type="Pfam" id="PF00271">
    <property type="entry name" value="Helicase_C"/>
    <property type="match status" value="1"/>
</dbReference>
<dbReference type="InterPro" id="IPR014001">
    <property type="entry name" value="Helicase_ATP-bd"/>
</dbReference>
<accession>A0AAD6HQS9</accession>
<protein>
    <recommendedName>
        <fullName evidence="15">Chromatin remodeling factor mit1</fullName>
    </recommendedName>
</protein>
<dbReference type="Pfam" id="PF18585">
    <property type="entry name" value="zf-CCCH_6"/>
    <property type="match status" value="1"/>
</dbReference>
<sequence length="1592" mass="181237">MSEVGGAGSPGSSDPDAMAAELLSRFIGFEAPNPPANEQPAEEAPKSPELNPIQKKDSSLEIVVPNIDNLSEYEYLPGHFTVRRIIKLNSENPKKPVYTVRLQSGEQETMPYNRLMELENSSQALDEFDPDSDSSGELIVTGRRRQRSLLFFSGDGADSSPPGSDLDSEPRYRTSRTRRGTARAKYDKYFRMESESDSDQGSGDSESSTDELATSQHGRRSRRVAALDRRRGSTKISGSRRSARTGKASRSMRERLEDDLSEVESGASRQTKYSGAREVFREISRDNEFRLRHFACCSTCNYYEDDEEKGPLVFCQGCTSSFHQHCLGPRGSREHLVTKIDEGNFVLQCRRCLGVSHEKHDIRPHLGRCAICREDGPMAKPLRERLTSKEEQQLRIANGGTDPVTSIDMSMVDNADNILFRCTSCQRGFHVEHLPPMDGSDVSENFDRYGAHWQCHDCTDVPGEIEALLAWRPIGAEKGNKSTYPLAELVPEIDKEYLIKWKTKSYFRATWKLGDWVWGHSNHAMIRAFYNSTKALKPIFTAEEAIPEENLRIDILFEVTWRPDATDEDREDPEMVEEVYVKYKGLNYEDSVWEAPPKPHETDRWNDYVVAFKDWVRRATIRLPNRATLKLHFETVRKLDFEHQLLLDVQPEMLTSGELMYYQLEGVNWLYYKVYQQKNAILADDMGLGKTVQVIGLLATLIRKHTCWPFLIVVPNSTVPNWRREIKTWAPEIQVVTYFGSAFARQTAKDQEMFPNNSRDLRCHVIIASYESMIDEEARRVLARIHWAALVVDEGHRLKNDKSQLYERLSRMKFDFKVLLTGTPLQNNIRELFNLIQFLDPETNADDLEEKYGELTQQNIRALHEMIRPFFLRRTKAEVLPFLPPMVQIIVPVSMSNVQKKLYKSILGKNPQLIRAICQKHTSELKKHERHNLNNILMQLRKCLCHPFVYSREIEEVTNDPVLAHQRLVEASGKFQLLNLMLPKLRERGHRVLIFSQFLENLDLMEDFLVGSDLRYCRLDGKLAAREKQQQIDNFNAPDSPYFAFLLSTRSGGVGINLATADTVIIMDPDFNPKQDMQALSRAHRIGQKKPVLVYHLTTRSSVEEKIMEKGKKKMALEHVLIERMEADEDEEDLESILRHGAQALFDEDDSDYHYYDAESIDKLLDRSQVEQTERTDADTPASADQPQFSFARVWQKDRNTLEEVTVSEDKPLDKDVWEQILRDREHAAHEEAYLRAEKLGRGKRKRPAISYKSREDDLNELGMDVDMDLRGSPGQTPSSKKRKQTGAESDVEFQHDDNDVSDSANDDMDTAQDDEDYATPPPRRTRPFKRVRVRASASSLGQDGAMDAADRVCIVCNTYHTPGQCPVKEAGVEHCPLCGLPHLGGRRICPHFSSRVQIQRMMDALRWSNEHPQLISSAKRYLQGVLSHLTVQERRSSSMQPSAPNVSSSVGPVQSQVPMPALQAPSDPSQHPQQNPPQKNPEQSGLTFAQQYRSPYVPTQAQAGRLPRAGYFVHQPLVHQQSSAQNGRPPLVGSFVEYRPVSQTQSPTVPRPLNTNRTVVDLTGSDTEPVRPFSGAARASAPHNNQQSSAS</sequence>
<dbReference type="Gene3D" id="3.30.40.10">
    <property type="entry name" value="Zinc/RING finger domain, C3HC4 (zinc finger)"/>
    <property type="match status" value="1"/>
</dbReference>
<dbReference type="CDD" id="cd18793">
    <property type="entry name" value="SF2_C_SNF"/>
    <property type="match status" value="1"/>
</dbReference>
<dbReference type="GO" id="GO:0003682">
    <property type="term" value="F:chromatin binding"/>
    <property type="evidence" value="ECO:0007669"/>
    <property type="project" value="TreeGrafter"/>
</dbReference>
<feature type="compositionally biased region" description="Basic residues" evidence="10">
    <location>
        <begin position="1324"/>
        <end position="1333"/>
    </location>
</feature>
<dbReference type="GO" id="GO:0003677">
    <property type="term" value="F:DNA binding"/>
    <property type="evidence" value="ECO:0007669"/>
    <property type="project" value="TreeGrafter"/>
</dbReference>
<dbReference type="InterPro" id="IPR013083">
    <property type="entry name" value="Znf_RING/FYVE/PHD"/>
</dbReference>
<feature type="region of interest" description="Disordered" evidence="10">
    <location>
        <begin position="1433"/>
        <end position="1485"/>
    </location>
</feature>
<comment type="caution">
    <text evidence="13">The sequence shown here is derived from an EMBL/GenBank/DDBJ whole genome shotgun (WGS) entry which is preliminary data.</text>
</comment>
<dbReference type="GO" id="GO:0042393">
    <property type="term" value="F:histone binding"/>
    <property type="evidence" value="ECO:0007669"/>
    <property type="project" value="TreeGrafter"/>
</dbReference>
<reference evidence="13" key="2">
    <citation type="submission" date="2023-01" db="EMBL/GenBank/DDBJ databases">
        <authorList>
            <person name="Petersen C."/>
        </authorList>
    </citation>
    <scope>NUCLEOTIDE SEQUENCE</scope>
    <source>
        <strain evidence="13">IBT 17514</strain>
    </source>
</reference>
<dbReference type="InterPro" id="IPR019786">
    <property type="entry name" value="Zinc_finger_PHD-type_CS"/>
</dbReference>
<dbReference type="Gene3D" id="3.40.50.10810">
    <property type="entry name" value="Tandem AAA-ATPase domain"/>
    <property type="match status" value="1"/>
</dbReference>
<dbReference type="SUPFAM" id="SSF54160">
    <property type="entry name" value="Chromo domain-like"/>
    <property type="match status" value="1"/>
</dbReference>
<feature type="region of interest" description="Disordered" evidence="10">
    <location>
        <begin position="1543"/>
        <end position="1592"/>
    </location>
</feature>
<feature type="domain" description="Helicase C-terminal" evidence="12">
    <location>
        <begin position="977"/>
        <end position="1135"/>
    </location>
</feature>
<evidence type="ECO:0008006" key="15">
    <source>
        <dbReference type="Google" id="ProtNLM"/>
    </source>
</evidence>
<dbReference type="PROSITE" id="PS01359">
    <property type="entry name" value="ZF_PHD_1"/>
    <property type="match status" value="1"/>
</dbReference>
<dbReference type="InterPro" id="IPR049730">
    <property type="entry name" value="SNF2/RAD54-like_C"/>
</dbReference>
<dbReference type="SUPFAM" id="SSF52540">
    <property type="entry name" value="P-loop containing nucleoside triphosphate hydrolases"/>
    <property type="match status" value="2"/>
</dbReference>
<evidence type="ECO:0000256" key="6">
    <source>
        <dbReference type="ARBA" id="ARBA00022801"/>
    </source>
</evidence>
<feature type="compositionally biased region" description="Acidic residues" evidence="10">
    <location>
        <begin position="1258"/>
        <end position="1267"/>
    </location>
</feature>
<feature type="compositionally biased region" description="Basic residues" evidence="10">
    <location>
        <begin position="173"/>
        <end position="182"/>
    </location>
</feature>
<dbReference type="InterPro" id="IPR011011">
    <property type="entry name" value="Znf_FYVE_PHD"/>
</dbReference>
<feature type="region of interest" description="Disordered" evidence="10">
    <location>
        <begin position="1240"/>
        <end position="1333"/>
    </location>
</feature>
<keyword evidence="14" id="KW-1185">Reference proteome</keyword>
<dbReference type="InterPro" id="IPR041684">
    <property type="entry name" value="Znf-PHD-like"/>
</dbReference>
<dbReference type="InterPro" id="IPR056616">
    <property type="entry name" value="Chromo_MIT1"/>
</dbReference>
<dbReference type="EMBL" id="JAQJAN010000004">
    <property type="protein sequence ID" value="KAJ5732580.1"/>
    <property type="molecule type" value="Genomic_DNA"/>
</dbReference>
<dbReference type="PANTHER" id="PTHR45623:SF17">
    <property type="entry name" value="CHROMODOMAIN-HELICASE-DNA-BINDING PROTEIN 3-RELATED"/>
    <property type="match status" value="1"/>
</dbReference>
<dbReference type="Proteomes" id="UP001215712">
    <property type="component" value="Unassembled WGS sequence"/>
</dbReference>
<dbReference type="GO" id="GO:0008270">
    <property type="term" value="F:zinc ion binding"/>
    <property type="evidence" value="ECO:0007669"/>
    <property type="project" value="UniProtKB-KW"/>
</dbReference>
<evidence type="ECO:0000256" key="9">
    <source>
        <dbReference type="ARBA" id="ARBA00023242"/>
    </source>
</evidence>
<feature type="compositionally biased region" description="Low complexity" evidence="10">
    <location>
        <begin position="153"/>
        <end position="165"/>
    </location>
</feature>
<dbReference type="GO" id="GO:0005524">
    <property type="term" value="F:ATP binding"/>
    <property type="evidence" value="ECO:0007669"/>
    <property type="project" value="UniProtKB-KW"/>
</dbReference>
<dbReference type="InterPro" id="IPR001650">
    <property type="entry name" value="Helicase_C-like"/>
</dbReference>
<dbReference type="InterPro" id="IPR040934">
    <property type="entry name" value="Znf-CCCH_6"/>
</dbReference>
<evidence type="ECO:0000256" key="10">
    <source>
        <dbReference type="SAM" id="MobiDB-lite"/>
    </source>
</evidence>
<dbReference type="SMART" id="SM00249">
    <property type="entry name" value="PHD"/>
    <property type="match status" value="2"/>
</dbReference>
<dbReference type="InterPro" id="IPR016197">
    <property type="entry name" value="Chromo-like_dom_sf"/>
</dbReference>